<protein>
    <submittedName>
        <fullName evidence="1">Uncharacterized protein</fullName>
    </submittedName>
</protein>
<sequence>MLLAPCSLASCPQGHVGSCLQVCRGAWQNPAADTLEFLVETCTKGGGAASPEAFQEVGSLRGFHPSCFPGSFQADLFPPLPLSLPAHNHRRLEALEILVRRVQRLKVGAARSDGYSRCCYQLATLACSLCPRHISSICQQRGGGGVPRAHDNRNASSPFWTGSHLWAQHRIAGEGHKGFFFFETGSRCVAQAGVQWRNHGSLQPQPPGLKCSSYLSLRVTRTTGAHHHVPQIILLFVATGSHHAAQAGLKLLGSSNPPASASLSAGITGVSLVHKGYLEMVFPCLVDGHPGPEVSRTMNRDILRKGMSTGFQMWLQKESTLRCKRCTIHLQ</sequence>
<keyword evidence="2" id="KW-1185">Reference proteome</keyword>
<dbReference type="Ensembl" id="ENSMFAT00000093113.1">
    <property type="protein sequence ID" value="ENSMFAP00000058674.1"/>
    <property type="gene ID" value="ENSMFAG00000060828.1"/>
</dbReference>
<evidence type="ECO:0000313" key="1">
    <source>
        <dbReference type="Ensembl" id="ENSMFAP00000058674.1"/>
    </source>
</evidence>
<dbReference type="GeneTree" id="ENSGT00940000167556"/>
<dbReference type="PANTHER" id="PTHR46254">
    <property type="entry name" value="PROTEIN GVQW1-RELATED"/>
    <property type="match status" value="1"/>
</dbReference>
<reference evidence="1" key="2">
    <citation type="submission" date="2025-08" db="UniProtKB">
        <authorList>
            <consortium name="Ensembl"/>
        </authorList>
    </citation>
    <scope>IDENTIFICATION</scope>
</reference>
<evidence type="ECO:0000313" key="2">
    <source>
        <dbReference type="Proteomes" id="UP000233100"/>
    </source>
</evidence>
<organism evidence="1 2">
    <name type="scientific">Macaca fascicularis</name>
    <name type="common">Crab-eating macaque</name>
    <name type="synonym">Cynomolgus monkey</name>
    <dbReference type="NCBI Taxonomy" id="9541"/>
    <lineage>
        <taxon>Eukaryota</taxon>
        <taxon>Metazoa</taxon>
        <taxon>Chordata</taxon>
        <taxon>Craniata</taxon>
        <taxon>Vertebrata</taxon>
        <taxon>Euteleostomi</taxon>
        <taxon>Mammalia</taxon>
        <taxon>Eutheria</taxon>
        <taxon>Euarchontoglires</taxon>
        <taxon>Primates</taxon>
        <taxon>Haplorrhini</taxon>
        <taxon>Catarrhini</taxon>
        <taxon>Cercopithecidae</taxon>
        <taxon>Cercopithecinae</taxon>
        <taxon>Macaca</taxon>
    </lineage>
</organism>
<reference evidence="1" key="3">
    <citation type="submission" date="2025-09" db="UniProtKB">
        <authorList>
            <consortium name="Ensembl"/>
        </authorList>
    </citation>
    <scope>IDENTIFICATION</scope>
</reference>
<accession>A0A7N9D4N5</accession>
<dbReference type="AlphaFoldDB" id="A0A7N9D4N5"/>
<name>A0A7N9D4N5_MACFA</name>
<reference evidence="1 2" key="1">
    <citation type="submission" date="2013-03" db="EMBL/GenBank/DDBJ databases">
        <authorList>
            <person name="Warren W."/>
            <person name="Wilson R.K."/>
        </authorList>
    </citation>
    <scope>NUCLEOTIDE SEQUENCE</scope>
</reference>
<proteinExistence type="predicted"/>
<dbReference type="PRINTS" id="PR02045">
    <property type="entry name" value="F138DOMAIN"/>
</dbReference>
<dbReference type="Proteomes" id="UP000233100">
    <property type="component" value="Chromosome 15"/>
</dbReference>